<name>A0AAV0A9V1_PHORO</name>
<evidence type="ECO:0000256" key="7">
    <source>
        <dbReference type="ARBA" id="ARBA00023180"/>
    </source>
</evidence>
<dbReference type="GO" id="GO:0002223">
    <property type="term" value="P:stimulatory C-type lectin receptor signaling pathway"/>
    <property type="evidence" value="ECO:0007669"/>
    <property type="project" value="TreeGrafter"/>
</dbReference>
<evidence type="ECO:0000256" key="5">
    <source>
        <dbReference type="ARBA" id="ARBA00022989"/>
    </source>
</evidence>
<keyword evidence="4" id="KW-0735">Signal-anchor</keyword>
<feature type="region of interest" description="Disordered" evidence="8">
    <location>
        <begin position="12"/>
        <end position="31"/>
    </location>
</feature>
<reference evidence="10" key="1">
    <citation type="submission" date="2022-06" db="EMBL/GenBank/DDBJ databases">
        <authorList>
            <person name="Andreotti S."/>
            <person name="Wyler E."/>
        </authorList>
    </citation>
    <scope>NUCLEOTIDE SEQUENCE</scope>
</reference>
<keyword evidence="5" id="KW-1133">Transmembrane helix</keyword>
<gene>
    <name evidence="10" type="primary">Klrc1</name>
    <name evidence="10" type="ORF">PHOROB_LOCUS16914</name>
</gene>
<evidence type="ECO:0000256" key="2">
    <source>
        <dbReference type="ARBA" id="ARBA00022692"/>
    </source>
</evidence>
<organism evidence="10 11">
    <name type="scientific">Phodopus roborovskii</name>
    <name type="common">Roborovski's desert hamster</name>
    <name type="synonym">Cricetulus roborovskii</name>
    <dbReference type="NCBI Taxonomy" id="109678"/>
    <lineage>
        <taxon>Eukaryota</taxon>
        <taxon>Metazoa</taxon>
        <taxon>Chordata</taxon>
        <taxon>Craniata</taxon>
        <taxon>Vertebrata</taxon>
        <taxon>Euteleostomi</taxon>
        <taxon>Mammalia</taxon>
        <taxon>Eutheria</taxon>
        <taxon>Euarchontoglires</taxon>
        <taxon>Glires</taxon>
        <taxon>Rodentia</taxon>
        <taxon>Myomorpha</taxon>
        <taxon>Muroidea</taxon>
        <taxon>Cricetidae</taxon>
        <taxon>Cricetinae</taxon>
        <taxon>Phodopus</taxon>
    </lineage>
</organism>
<feature type="domain" description="C-type lectin" evidence="9">
    <location>
        <begin position="92"/>
        <end position="196"/>
    </location>
</feature>
<dbReference type="PROSITE" id="PS50041">
    <property type="entry name" value="C_TYPE_LECTIN_2"/>
    <property type="match status" value="1"/>
</dbReference>
<evidence type="ECO:0000256" key="4">
    <source>
        <dbReference type="ARBA" id="ARBA00022968"/>
    </source>
</evidence>
<dbReference type="Gene3D" id="3.10.100.10">
    <property type="entry name" value="Mannose-Binding Protein A, subunit A"/>
    <property type="match status" value="1"/>
</dbReference>
<dbReference type="SUPFAM" id="SSF56436">
    <property type="entry name" value="C-type lectin-like"/>
    <property type="match status" value="1"/>
</dbReference>
<evidence type="ECO:0000313" key="10">
    <source>
        <dbReference type="EMBL" id="CAH7424499.1"/>
    </source>
</evidence>
<evidence type="ECO:0000313" key="11">
    <source>
        <dbReference type="Proteomes" id="UP001152836"/>
    </source>
</evidence>
<evidence type="ECO:0000256" key="6">
    <source>
        <dbReference type="ARBA" id="ARBA00023136"/>
    </source>
</evidence>
<feature type="compositionally biased region" description="Basic residues" evidence="8">
    <location>
        <begin position="16"/>
        <end position="28"/>
    </location>
</feature>
<dbReference type="EMBL" id="CALSGD010001622">
    <property type="protein sequence ID" value="CAH7424499.1"/>
    <property type="molecule type" value="Genomic_DNA"/>
</dbReference>
<dbReference type="GO" id="GO:0030246">
    <property type="term" value="F:carbohydrate binding"/>
    <property type="evidence" value="ECO:0007669"/>
    <property type="project" value="UniProtKB-KW"/>
</dbReference>
<keyword evidence="3" id="KW-0430">Lectin</keyword>
<dbReference type="PANTHER" id="PTHR22800:SF242">
    <property type="entry name" value="NKG2-A_NKG2-B TYPE II INTEGRAL MEMBRANE PROTEIN"/>
    <property type="match status" value="1"/>
</dbReference>
<dbReference type="InterPro" id="IPR033992">
    <property type="entry name" value="NKR-like_CTLD"/>
</dbReference>
<dbReference type="PANTHER" id="PTHR22800">
    <property type="entry name" value="C-TYPE LECTIN PROTEINS"/>
    <property type="match status" value="1"/>
</dbReference>
<dbReference type="InterPro" id="IPR016186">
    <property type="entry name" value="C-type_lectin-like/link_sf"/>
</dbReference>
<dbReference type="Proteomes" id="UP001152836">
    <property type="component" value="Unassembled WGS sequence"/>
</dbReference>
<keyword evidence="7" id="KW-0325">Glycoprotein</keyword>
<dbReference type="Pfam" id="PF00059">
    <property type="entry name" value="Lectin_C"/>
    <property type="match status" value="1"/>
</dbReference>
<evidence type="ECO:0000259" key="9">
    <source>
        <dbReference type="PROSITE" id="PS50041"/>
    </source>
</evidence>
<evidence type="ECO:0000256" key="8">
    <source>
        <dbReference type="SAM" id="MobiDB-lite"/>
    </source>
</evidence>
<keyword evidence="11" id="KW-1185">Reference proteome</keyword>
<dbReference type="SMART" id="SM00034">
    <property type="entry name" value="CLECT"/>
    <property type="match status" value="1"/>
</dbReference>
<keyword evidence="2" id="KW-0812">Transmembrane</keyword>
<comment type="subcellular location">
    <subcellularLocation>
        <location evidence="1">Cell membrane</location>
        <topology evidence="1">Single-pass type II membrane protein</topology>
    </subcellularLocation>
</comment>
<dbReference type="InterPro" id="IPR016187">
    <property type="entry name" value="CTDL_fold"/>
</dbReference>
<proteinExistence type="predicted"/>
<evidence type="ECO:0000256" key="3">
    <source>
        <dbReference type="ARBA" id="ARBA00022734"/>
    </source>
</evidence>
<accession>A0AAV0A9V1</accession>
<comment type="caution">
    <text evidence="10">The sequence shown here is derived from an EMBL/GenBank/DDBJ whole genome shotgun (WGS) entry which is preliminary data.</text>
</comment>
<dbReference type="CDD" id="cd03593">
    <property type="entry name" value="CLECT_NK_receptors_like"/>
    <property type="match status" value="1"/>
</dbReference>
<dbReference type="GO" id="GO:0005886">
    <property type="term" value="C:plasma membrane"/>
    <property type="evidence" value="ECO:0007669"/>
    <property type="project" value="UniProtKB-SubCell"/>
</dbReference>
<dbReference type="InterPro" id="IPR001304">
    <property type="entry name" value="C-type_lectin-like"/>
</dbReference>
<sequence>MSNERVTYAELNVAKNSRKQQKKPRGTRRSISVTDQDITYAEFSFQNAPQEHPPVCRDCCCEDPEANSQNTSVTSTQTAHTCGHCPKEWISYSHNCYYISVEKKTWNDSLESCISKNSSLLYIESEEEQDFLNLFSLVPWTGVFRKSRDQLWIWKKDSTFKPKITELSHDEHNCVMLSSSGLLADNCTSLHTYLCKRKLTN</sequence>
<protein>
    <submittedName>
        <fullName evidence="10">Klrc1 protein</fullName>
    </submittedName>
</protein>
<evidence type="ECO:0000256" key="1">
    <source>
        <dbReference type="ARBA" id="ARBA00004401"/>
    </source>
</evidence>
<dbReference type="InterPro" id="IPR050919">
    <property type="entry name" value="NKG2/CD94_NK_receptors"/>
</dbReference>
<keyword evidence="6" id="KW-0472">Membrane</keyword>
<dbReference type="GO" id="GO:0045954">
    <property type="term" value="P:positive regulation of natural killer cell mediated cytotoxicity"/>
    <property type="evidence" value="ECO:0007669"/>
    <property type="project" value="TreeGrafter"/>
</dbReference>
<dbReference type="AlphaFoldDB" id="A0AAV0A9V1"/>